<evidence type="ECO:0000313" key="1">
    <source>
        <dbReference type="EMBL" id="TDQ38495.1"/>
    </source>
</evidence>
<sequence length="409" mass="46660">MSSLDYQGESFRQGVERLKLLGKHAELVMRSYYGEPIDELGQDKSIERLLGARIFSHVDEHSGPKLGEPARQLIAQLIADERRRKVNPEIGDFLEEIRRLANEVNQAQQQGNHSHADYLFGGLSQDVDDLNSRIINGLESLWNRLNSDFAFVSSLPEKMAENEKAGKEVERWLEGLKMIDFAELINLCGSNARLRNLLVRELQAQVSEHFNRLREVQQRLIELLARFRQQHARNRLVRGMLAHLQRHPNFKPGDYAQRTEVPPLFNQARSLQAAAGLSLDRLQDGDVLRELLQALPPAPRPRAMPAEAVGAVSHAEHEVVLARRRALQQDVEGFFLQVWQQQQARSALDWLQGSKLEWDAEIWLYQVIAAYQGLAAADKQLFRLNYSEGPASAVNDLRIVRDLELQVQL</sequence>
<reference evidence="1 2" key="1">
    <citation type="submission" date="2019-03" db="EMBL/GenBank/DDBJ databases">
        <title>Genomic Encyclopedia of Type Strains, Phase IV (KMG-IV): sequencing the most valuable type-strain genomes for metagenomic binning, comparative biology and taxonomic classification.</title>
        <authorList>
            <person name="Goeker M."/>
        </authorList>
    </citation>
    <scope>NUCLEOTIDE SEQUENCE [LARGE SCALE GENOMIC DNA]</scope>
    <source>
        <strain evidence="1 2">DSM 28679</strain>
    </source>
</reference>
<evidence type="ECO:0000313" key="2">
    <source>
        <dbReference type="Proteomes" id="UP000294575"/>
    </source>
</evidence>
<dbReference type="AlphaFoldDB" id="A0A4R6U2A3"/>
<organism evidence="1 2">
    <name type="scientific">Thiopseudomonas denitrificans</name>
    <dbReference type="NCBI Taxonomy" id="1501432"/>
    <lineage>
        <taxon>Bacteria</taxon>
        <taxon>Pseudomonadati</taxon>
        <taxon>Pseudomonadota</taxon>
        <taxon>Gammaproteobacteria</taxon>
        <taxon>Pseudomonadales</taxon>
        <taxon>Pseudomonadaceae</taxon>
        <taxon>Thiopseudomonas</taxon>
    </lineage>
</organism>
<dbReference type="EMBL" id="SNYK01000004">
    <property type="protein sequence ID" value="TDQ38495.1"/>
    <property type="molecule type" value="Genomic_DNA"/>
</dbReference>
<dbReference type="OrthoDB" id="8565078at2"/>
<proteinExistence type="predicted"/>
<dbReference type="RefSeq" id="WP_101496212.1">
    <property type="nucleotide sequence ID" value="NZ_LNJZ01000005.1"/>
</dbReference>
<gene>
    <name evidence="1" type="ORF">DFQ45_10469</name>
</gene>
<keyword evidence="2" id="KW-1185">Reference proteome</keyword>
<name>A0A4R6U2A3_9GAMM</name>
<comment type="caution">
    <text evidence="1">The sequence shown here is derived from an EMBL/GenBank/DDBJ whole genome shotgun (WGS) entry which is preliminary data.</text>
</comment>
<dbReference type="Proteomes" id="UP000294575">
    <property type="component" value="Unassembled WGS sequence"/>
</dbReference>
<accession>A0A4R6U2A3</accession>
<protein>
    <submittedName>
        <fullName evidence="1">Uncharacterized protein</fullName>
    </submittedName>
</protein>